<dbReference type="EMBL" id="JADIMT010000069">
    <property type="protein sequence ID" value="MBO8436482.1"/>
    <property type="molecule type" value="Genomic_DNA"/>
</dbReference>
<dbReference type="InterPro" id="IPR023214">
    <property type="entry name" value="HAD_sf"/>
</dbReference>
<dbReference type="Gene3D" id="3.40.50.1000">
    <property type="entry name" value="HAD superfamily/HAD-like"/>
    <property type="match status" value="1"/>
</dbReference>
<dbReference type="InterPro" id="IPR011951">
    <property type="entry name" value="HAD-SF_hydro_IA_YjjG/PynA"/>
</dbReference>
<dbReference type="InterPro" id="IPR006439">
    <property type="entry name" value="HAD-SF_hydro_IA"/>
</dbReference>
<dbReference type="InterPro" id="IPR052550">
    <property type="entry name" value="Pyrimidine_5'-ntase_YjjG"/>
</dbReference>
<dbReference type="InterPro" id="IPR036412">
    <property type="entry name" value="HAD-like_sf"/>
</dbReference>
<reference evidence="1" key="1">
    <citation type="submission" date="2020-10" db="EMBL/GenBank/DDBJ databases">
        <authorList>
            <person name="Gilroy R."/>
        </authorList>
    </citation>
    <scope>NUCLEOTIDE SEQUENCE</scope>
    <source>
        <strain evidence="1">7293</strain>
    </source>
</reference>
<name>A0A9D9E0J8_9SPIO</name>
<dbReference type="GO" id="GO:0008253">
    <property type="term" value="F:5'-nucleotidase activity"/>
    <property type="evidence" value="ECO:0007669"/>
    <property type="project" value="InterPro"/>
</dbReference>
<reference evidence="1" key="2">
    <citation type="journal article" date="2021" name="PeerJ">
        <title>Extensive microbial diversity within the chicken gut microbiome revealed by metagenomics and culture.</title>
        <authorList>
            <person name="Gilroy R."/>
            <person name="Ravi A."/>
            <person name="Getino M."/>
            <person name="Pursley I."/>
            <person name="Horton D.L."/>
            <person name="Alikhan N.F."/>
            <person name="Baker D."/>
            <person name="Gharbi K."/>
            <person name="Hall N."/>
            <person name="Watson M."/>
            <person name="Adriaenssens E.M."/>
            <person name="Foster-Nyarko E."/>
            <person name="Jarju S."/>
            <person name="Secka A."/>
            <person name="Antonio M."/>
            <person name="Oren A."/>
            <person name="Chaudhuri R.R."/>
            <person name="La Ragione R."/>
            <person name="Hildebrand F."/>
            <person name="Pallen M.J."/>
        </authorList>
    </citation>
    <scope>NUCLEOTIDE SEQUENCE</scope>
    <source>
        <strain evidence="1">7293</strain>
    </source>
</reference>
<dbReference type="Pfam" id="PF00702">
    <property type="entry name" value="Hydrolase"/>
    <property type="match status" value="1"/>
</dbReference>
<comment type="caution">
    <text evidence="1">The sequence shown here is derived from an EMBL/GenBank/DDBJ whole genome shotgun (WGS) entry which is preliminary data.</text>
</comment>
<dbReference type="NCBIfam" id="TIGR01549">
    <property type="entry name" value="HAD-SF-IA-v1"/>
    <property type="match status" value="1"/>
</dbReference>
<dbReference type="AlphaFoldDB" id="A0A9D9E0J8"/>
<sequence length="223" mass="25429">MAKWQYLLFDADNTLYDFNSTEKTALAKLFEHYKLSETLLPVYHSGNKDCWAMYEKGELTLEKLESERFRLFFQRASIDEDPEEAGALYSVYLGEAGIMMDGAISFLEKLEGWDISLITNGIARVQKERIRRTGTAHFYSHVFISQEIGYAKPDSRFFEYVLSVLNATKDECLVIGDSLTSDIQGAKLSGIDSIFFSTEGRTTEDATFNASSYDEIFRIIKSE</sequence>
<dbReference type="PANTHER" id="PTHR47478:SF1">
    <property type="entry name" value="PYRIMIDINE 5'-NUCLEOTIDASE YJJG"/>
    <property type="match status" value="1"/>
</dbReference>
<evidence type="ECO:0000313" key="2">
    <source>
        <dbReference type="Proteomes" id="UP000823615"/>
    </source>
</evidence>
<dbReference type="Gene3D" id="1.10.150.240">
    <property type="entry name" value="Putative phosphatase, domain 2"/>
    <property type="match status" value="1"/>
</dbReference>
<dbReference type="SUPFAM" id="SSF56784">
    <property type="entry name" value="HAD-like"/>
    <property type="match status" value="1"/>
</dbReference>
<dbReference type="PANTHER" id="PTHR47478">
    <property type="match status" value="1"/>
</dbReference>
<dbReference type="NCBIfam" id="TIGR02254">
    <property type="entry name" value="YjjG_YfnB"/>
    <property type="match status" value="1"/>
</dbReference>
<proteinExistence type="predicted"/>
<dbReference type="SFLD" id="SFLDS00003">
    <property type="entry name" value="Haloacid_Dehalogenase"/>
    <property type="match status" value="1"/>
</dbReference>
<accession>A0A9D9E0J8</accession>
<dbReference type="PRINTS" id="PR00413">
    <property type="entry name" value="HADHALOGNASE"/>
</dbReference>
<dbReference type="SFLD" id="SFLDG01129">
    <property type="entry name" value="C1.5:_HAD__Beta-PGM__Phosphata"/>
    <property type="match status" value="1"/>
</dbReference>
<dbReference type="Proteomes" id="UP000823615">
    <property type="component" value="Unassembled WGS sequence"/>
</dbReference>
<protein>
    <submittedName>
        <fullName evidence="1">Noncanonical pyrimidine nucleotidase, YjjG family</fullName>
    </submittedName>
</protein>
<dbReference type="InterPro" id="IPR023198">
    <property type="entry name" value="PGP-like_dom2"/>
</dbReference>
<evidence type="ECO:0000313" key="1">
    <source>
        <dbReference type="EMBL" id="MBO8436482.1"/>
    </source>
</evidence>
<gene>
    <name evidence="1" type="ORF">IAA97_05845</name>
</gene>
<organism evidence="1 2">
    <name type="scientific">Candidatus Ornithospirochaeta stercoripullorum</name>
    <dbReference type="NCBI Taxonomy" id="2840899"/>
    <lineage>
        <taxon>Bacteria</taxon>
        <taxon>Pseudomonadati</taxon>
        <taxon>Spirochaetota</taxon>
        <taxon>Spirochaetia</taxon>
        <taxon>Spirochaetales</taxon>
        <taxon>Spirochaetaceae</taxon>
        <taxon>Spirochaetaceae incertae sedis</taxon>
        <taxon>Candidatus Ornithospirochaeta</taxon>
    </lineage>
</organism>